<sequence length="189" mass="21032">MSNCFLLKLSNIDLCPLSTHKITAKSFFAGNELIQNHSHDINVLERERERERTVSKSKLMRTVSPEAKTKYYLLYAHKGGYAYESSHAAWWAKGLKKRGHEAGKGEPVSAPPMTFLHDGHVAGICMCLGAESLCDFSRSCSSFCSLLFSSVSVSQHRLRNSSSTSVFLSFVLQQQDPSDVKSFEATEGF</sequence>
<keyword evidence="2" id="KW-1185">Reference proteome</keyword>
<dbReference type="EMBL" id="CP097510">
    <property type="protein sequence ID" value="URE26300.1"/>
    <property type="molecule type" value="Genomic_DNA"/>
</dbReference>
<evidence type="ECO:0000313" key="1">
    <source>
        <dbReference type="EMBL" id="URE26300.1"/>
    </source>
</evidence>
<reference evidence="1" key="1">
    <citation type="submission" date="2022-05" db="EMBL/GenBank/DDBJ databases">
        <title>The Musa troglodytarum L. genome provides insights into the mechanism of non-climacteric behaviour and enrichment of carotenoids.</title>
        <authorList>
            <person name="Wang J."/>
        </authorList>
    </citation>
    <scope>NUCLEOTIDE SEQUENCE</scope>
    <source>
        <tissue evidence="1">Leaf</tissue>
    </source>
</reference>
<dbReference type="AlphaFoldDB" id="A0A9E7KT58"/>
<name>A0A9E7KT58_9LILI</name>
<proteinExistence type="predicted"/>
<dbReference type="Proteomes" id="UP001055439">
    <property type="component" value="Chromosome 8"/>
</dbReference>
<accession>A0A9E7KT58</accession>
<evidence type="ECO:0000313" key="2">
    <source>
        <dbReference type="Proteomes" id="UP001055439"/>
    </source>
</evidence>
<organism evidence="1 2">
    <name type="scientific">Musa troglodytarum</name>
    <name type="common">fe'i banana</name>
    <dbReference type="NCBI Taxonomy" id="320322"/>
    <lineage>
        <taxon>Eukaryota</taxon>
        <taxon>Viridiplantae</taxon>
        <taxon>Streptophyta</taxon>
        <taxon>Embryophyta</taxon>
        <taxon>Tracheophyta</taxon>
        <taxon>Spermatophyta</taxon>
        <taxon>Magnoliopsida</taxon>
        <taxon>Liliopsida</taxon>
        <taxon>Zingiberales</taxon>
        <taxon>Musaceae</taxon>
        <taxon>Musa</taxon>
    </lineage>
</organism>
<protein>
    <submittedName>
        <fullName evidence="1">Uncharacterized protein</fullName>
    </submittedName>
</protein>
<gene>
    <name evidence="1" type="ORF">MUK42_03151</name>
</gene>
<dbReference type="OrthoDB" id="10009520at2759"/>